<proteinExistence type="inferred from homology"/>
<dbReference type="InterPro" id="IPR015867">
    <property type="entry name" value="N-reg_PII/ATP_PRibTrfase_C"/>
</dbReference>
<dbReference type="InterPro" id="IPR004323">
    <property type="entry name" value="Ion_tolerance_CutA"/>
</dbReference>
<dbReference type="GO" id="GO:0010038">
    <property type="term" value="P:response to metal ion"/>
    <property type="evidence" value="ECO:0007669"/>
    <property type="project" value="InterPro"/>
</dbReference>
<name>I3Y808_THIV6</name>
<reference evidence="2 3" key="1">
    <citation type="submission" date="2012-06" db="EMBL/GenBank/DDBJ databases">
        <title>Complete sequence of Thiocystis violascens DSM 198.</title>
        <authorList>
            <consortium name="US DOE Joint Genome Institute"/>
            <person name="Lucas S."/>
            <person name="Han J."/>
            <person name="Lapidus A."/>
            <person name="Cheng J.-F."/>
            <person name="Goodwin L."/>
            <person name="Pitluck S."/>
            <person name="Peters L."/>
            <person name="Ovchinnikova G."/>
            <person name="Teshima H."/>
            <person name="Detter J.C."/>
            <person name="Han C."/>
            <person name="Tapia R."/>
            <person name="Land M."/>
            <person name="Hauser L."/>
            <person name="Kyrpides N."/>
            <person name="Ivanova N."/>
            <person name="Pagani I."/>
            <person name="Vogl K."/>
            <person name="Liu Z."/>
            <person name="Frigaard N.-U."/>
            <person name="Bryant D."/>
            <person name="Woyke T."/>
        </authorList>
    </citation>
    <scope>NUCLEOTIDE SEQUENCE [LARGE SCALE GENOMIC DNA]</scope>
    <source>
        <strain evidence="3">ATCC 17096 / DSM 198 / 6111</strain>
    </source>
</reference>
<dbReference type="InterPro" id="IPR011322">
    <property type="entry name" value="N-reg_PII-like_a/b"/>
</dbReference>
<dbReference type="HOGENOM" id="CLU_098807_3_1_6"/>
<gene>
    <name evidence="2" type="ordered locus">Thivi_1095</name>
</gene>
<dbReference type="Proteomes" id="UP000006062">
    <property type="component" value="Chromosome"/>
</dbReference>
<dbReference type="GO" id="GO:0005507">
    <property type="term" value="F:copper ion binding"/>
    <property type="evidence" value="ECO:0007669"/>
    <property type="project" value="TreeGrafter"/>
</dbReference>
<protein>
    <submittedName>
        <fullName evidence="2">Uncharacterized protein involved in tolerance to divalent cations</fullName>
    </submittedName>
</protein>
<dbReference type="Gene3D" id="3.30.70.120">
    <property type="match status" value="1"/>
</dbReference>
<dbReference type="KEGG" id="tvi:Thivi_1095"/>
<dbReference type="RefSeq" id="WP_014777611.1">
    <property type="nucleotide sequence ID" value="NC_018012.1"/>
</dbReference>
<evidence type="ECO:0000256" key="1">
    <source>
        <dbReference type="ARBA" id="ARBA00010169"/>
    </source>
</evidence>
<accession>I3Y808</accession>
<dbReference type="OrthoDB" id="37622at2"/>
<dbReference type="PANTHER" id="PTHR23419">
    <property type="entry name" value="DIVALENT CATION TOLERANCE CUTA-RELATED"/>
    <property type="match status" value="1"/>
</dbReference>
<dbReference type="EMBL" id="CP003154">
    <property type="protein sequence ID" value="AFL73126.1"/>
    <property type="molecule type" value="Genomic_DNA"/>
</dbReference>
<evidence type="ECO:0000313" key="3">
    <source>
        <dbReference type="Proteomes" id="UP000006062"/>
    </source>
</evidence>
<keyword evidence="3" id="KW-1185">Reference proteome</keyword>
<dbReference type="Pfam" id="PF03091">
    <property type="entry name" value="CutA1"/>
    <property type="match status" value="1"/>
</dbReference>
<dbReference type="eggNOG" id="COG1324">
    <property type="taxonomic scope" value="Bacteria"/>
</dbReference>
<dbReference type="STRING" id="765911.Thivi_1095"/>
<sequence length="109" mass="12458">MNARHRLLFCACPDRETALALAERLVEERLAACVNLLPGVTSVYRWEGELQRESEVLLLIKTVRERVDPVIARLRQLHPYEVPEMIAVPITEGLDDYLSWVTTCANEPD</sequence>
<dbReference type="PANTHER" id="PTHR23419:SF8">
    <property type="entry name" value="FI09726P"/>
    <property type="match status" value="1"/>
</dbReference>
<dbReference type="SUPFAM" id="SSF54913">
    <property type="entry name" value="GlnB-like"/>
    <property type="match status" value="1"/>
</dbReference>
<organism evidence="2 3">
    <name type="scientific">Thiocystis violascens (strain ATCC 17096 / DSM 198 / 6111)</name>
    <name type="common">Chromatium violascens</name>
    <dbReference type="NCBI Taxonomy" id="765911"/>
    <lineage>
        <taxon>Bacteria</taxon>
        <taxon>Pseudomonadati</taxon>
        <taxon>Pseudomonadota</taxon>
        <taxon>Gammaproteobacteria</taxon>
        <taxon>Chromatiales</taxon>
        <taxon>Chromatiaceae</taxon>
        <taxon>Thiocystis</taxon>
    </lineage>
</organism>
<comment type="similarity">
    <text evidence="1">Belongs to the CutA family.</text>
</comment>
<dbReference type="AlphaFoldDB" id="I3Y808"/>
<evidence type="ECO:0000313" key="2">
    <source>
        <dbReference type="EMBL" id="AFL73126.1"/>
    </source>
</evidence>